<protein>
    <submittedName>
        <fullName evidence="1">Uncharacterized protein</fullName>
    </submittedName>
</protein>
<sequence>MNEFQKRHYKPNRRASQANVTLQSWSSVFGSEVLVGTFVAAASIARVVRGPK</sequence>
<proteinExistence type="predicted"/>
<gene>
    <name evidence="1" type="ORF">RSSM_00071</name>
</gene>
<dbReference type="Proteomes" id="UP000011885">
    <property type="component" value="Unassembled WGS sequence"/>
</dbReference>
<evidence type="ECO:0000313" key="2">
    <source>
        <dbReference type="Proteomes" id="UP000011885"/>
    </source>
</evidence>
<organism evidence="1 2">
    <name type="scientific">Rhodopirellula sallentina SM41</name>
    <dbReference type="NCBI Taxonomy" id="1263870"/>
    <lineage>
        <taxon>Bacteria</taxon>
        <taxon>Pseudomonadati</taxon>
        <taxon>Planctomycetota</taxon>
        <taxon>Planctomycetia</taxon>
        <taxon>Pirellulales</taxon>
        <taxon>Pirellulaceae</taxon>
        <taxon>Rhodopirellula</taxon>
    </lineage>
</organism>
<dbReference type="PATRIC" id="fig|1263870.3.peg.78"/>
<accession>M5UB59</accession>
<reference evidence="1 2" key="1">
    <citation type="journal article" date="2013" name="Mar. Genomics">
        <title>Expression of sulfatases in Rhodopirellula baltica and the diversity of sulfatases in the genus Rhodopirellula.</title>
        <authorList>
            <person name="Wegner C.E."/>
            <person name="Richter-Heitmann T."/>
            <person name="Klindworth A."/>
            <person name="Klockow C."/>
            <person name="Richter M."/>
            <person name="Achstetter T."/>
            <person name="Glockner F.O."/>
            <person name="Harder J."/>
        </authorList>
    </citation>
    <scope>NUCLEOTIDE SEQUENCE [LARGE SCALE GENOMIC DNA]</scope>
    <source>
        <strain evidence="1 2">SM41</strain>
    </source>
</reference>
<comment type="caution">
    <text evidence="1">The sequence shown here is derived from an EMBL/GenBank/DDBJ whole genome shotgun (WGS) entry which is preliminary data.</text>
</comment>
<dbReference type="EMBL" id="ANOH01000003">
    <property type="protein sequence ID" value="EMI58544.1"/>
    <property type="molecule type" value="Genomic_DNA"/>
</dbReference>
<evidence type="ECO:0000313" key="1">
    <source>
        <dbReference type="EMBL" id="EMI58544.1"/>
    </source>
</evidence>
<keyword evidence="2" id="KW-1185">Reference proteome</keyword>
<name>M5UB59_9BACT</name>
<dbReference type="AlphaFoldDB" id="M5UB59"/>